<dbReference type="InterPro" id="IPR002789">
    <property type="entry name" value="HerA_central"/>
</dbReference>
<evidence type="ECO:0000259" key="1">
    <source>
        <dbReference type="Pfam" id="PF01935"/>
    </source>
</evidence>
<dbReference type="PANTHER" id="PTHR42957">
    <property type="entry name" value="HELICASE MJ1565-RELATED"/>
    <property type="match status" value="1"/>
</dbReference>
<evidence type="ECO:0000313" key="2">
    <source>
        <dbReference type="EMBL" id="MCF8587502.1"/>
    </source>
</evidence>
<dbReference type="Proteomes" id="UP001200110">
    <property type="component" value="Unassembled WGS sequence"/>
</dbReference>
<dbReference type="GO" id="GO:0005524">
    <property type="term" value="F:ATP binding"/>
    <property type="evidence" value="ECO:0007669"/>
    <property type="project" value="UniProtKB-KW"/>
</dbReference>
<dbReference type="InterPro" id="IPR008571">
    <property type="entry name" value="HerA-like"/>
</dbReference>
<keyword evidence="2" id="KW-0067">ATP-binding</keyword>
<name>A0ABS9IPP0_9ACTN</name>
<comment type="caution">
    <text evidence="2">The sequence shown here is derived from an EMBL/GenBank/DDBJ whole genome shotgun (WGS) entry which is preliminary data.</text>
</comment>
<dbReference type="EMBL" id="JAKKOR010000002">
    <property type="protein sequence ID" value="MCF8587502.1"/>
    <property type="molecule type" value="Genomic_DNA"/>
</dbReference>
<dbReference type="SUPFAM" id="SSF52540">
    <property type="entry name" value="P-loop containing nucleoside triphosphate hydrolases"/>
    <property type="match status" value="1"/>
</dbReference>
<dbReference type="Pfam" id="PF01935">
    <property type="entry name" value="DUF87"/>
    <property type="match status" value="1"/>
</dbReference>
<dbReference type="Gene3D" id="3.40.50.300">
    <property type="entry name" value="P-loop containing nucleotide triphosphate hydrolases"/>
    <property type="match status" value="2"/>
</dbReference>
<keyword evidence="3" id="KW-1185">Reference proteome</keyword>
<reference evidence="2 3" key="1">
    <citation type="submission" date="2022-01" db="EMBL/GenBank/DDBJ databases">
        <authorList>
            <person name="Huang Y."/>
        </authorList>
    </citation>
    <scope>NUCLEOTIDE SEQUENCE [LARGE SCALE GENOMIC DNA]</scope>
    <source>
        <strain evidence="2 3">HY366</strain>
    </source>
</reference>
<dbReference type="InterPro" id="IPR027417">
    <property type="entry name" value="P-loop_NTPase"/>
</dbReference>
<protein>
    <submittedName>
        <fullName evidence="2">ATP-binding protein</fullName>
    </submittedName>
</protein>
<proteinExistence type="predicted"/>
<gene>
    <name evidence="2" type="ORF">L5G33_03345</name>
</gene>
<organism evidence="2 3">
    <name type="scientific">Gordonia liuliyuniae</name>
    <dbReference type="NCBI Taxonomy" id="2911517"/>
    <lineage>
        <taxon>Bacteria</taxon>
        <taxon>Bacillati</taxon>
        <taxon>Actinomycetota</taxon>
        <taxon>Actinomycetes</taxon>
        <taxon>Mycobacteriales</taxon>
        <taxon>Gordoniaceae</taxon>
        <taxon>Gordonia</taxon>
    </lineage>
</organism>
<dbReference type="RefSeq" id="WP_236996738.1">
    <property type="nucleotide sequence ID" value="NZ_JAKKOR010000002.1"/>
</dbReference>
<keyword evidence="2" id="KW-0547">Nucleotide-binding</keyword>
<feature type="domain" description="Helicase HerA central" evidence="1">
    <location>
        <begin position="6"/>
        <end position="118"/>
    </location>
</feature>
<sequence length="358" mass="39368">MTSDLPVGTILDTDDPAQLHASKLNRHTFWCGQSGSGKTYALGVLLEQVLLHTMLPIVVLDPNTDFVKLGSVRDDAGPDGARITDRDIRVLRPGTSGDPLKVRFVDMDIRSRAAILQLDPILDREEFNVMLRTDAVQIDQIDEPLVDVLRRSDEPQFHQIAMRLENLGVTDWDLWAWGRPDVTDVIDQRADATVVDLGSFGTPEEQQATALAVLDHLWAHRDERIGRLVVIDEAHNLCSPAPTTPLERLLTERIVQIAAEGRKYGIWLLLSTQRPSKVHPNAVSQCDNLGLMKMSSASDLAELGDVFGYAPDALLQRSPTFGQGQVLFAGGFTTAPQLVQIAPRLTHEGGSDVAVALR</sequence>
<dbReference type="PANTHER" id="PTHR42957:SF1">
    <property type="entry name" value="HELICASE MJ1565-RELATED"/>
    <property type="match status" value="1"/>
</dbReference>
<accession>A0ABS9IPP0</accession>
<evidence type="ECO:0000313" key="3">
    <source>
        <dbReference type="Proteomes" id="UP001200110"/>
    </source>
</evidence>